<reference evidence="4" key="3">
    <citation type="submission" date="2025-04" db="UniProtKB">
        <authorList>
            <consortium name="RefSeq"/>
        </authorList>
    </citation>
    <scope>IDENTIFICATION</scope>
    <source>
        <strain evidence="4">CBS 304.34</strain>
    </source>
</reference>
<evidence type="ECO:0000313" key="3">
    <source>
        <dbReference type="Proteomes" id="UP000504636"/>
    </source>
</evidence>
<evidence type="ECO:0000259" key="1">
    <source>
        <dbReference type="Pfam" id="PF06985"/>
    </source>
</evidence>
<name>A0A6A6Y3N6_9PEZI</name>
<feature type="domain" description="Heterokaryon incompatibility" evidence="1">
    <location>
        <begin position="89"/>
        <end position="240"/>
    </location>
</feature>
<reference evidence="4" key="2">
    <citation type="submission" date="2020-04" db="EMBL/GenBank/DDBJ databases">
        <authorList>
            <consortium name="NCBI Genome Project"/>
        </authorList>
    </citation>
    <scope>NUCLEOTIDE SEQUENCE</scope>
    <source>
        <strain evidence="4">CBS 304.34</strain>
    </source>
</reference>
<organism evidence="2">
    <name type="scientific">Mytilinidion resinicola</name>
    <dbReference type="NCBI Taxonomy" id="574789"/>
    <lineage>
        <taxon>Eukaryota</taxon>
        <taxon>Fungi</taxon>
        <taxon>Dikarya</taxon>
        <taxon>Ascomycota</taxon>
        <taxon>Pezizomycotina</taxon>
        <taxon>Dothideomycetes</taxon>
        <taxon>Pleosporomycetidae</taxon>
        <taxon>Mytilinidiales</taxon>
        <taxon>Mytilinidiaceae</taxon>
        <taxon>Mytilinidion</taxon>
    </lineage>
</organism>
<dbReference type="Pfam" id="PF06985">
    <property type="entry name" value="HET"/>
    <property type="match status" value="1"/>
</dbReference>
<dbReference type="GeneID" id="54462096"/>
<dbReference type="InterPro" id="IPR052895">
    <property type="entry name" value="HetReg/Transcr_Mod"/>
</dbReference>
<dbReference type="AlphaFoldDB" id="A0A6A6Y3N6"/>
<dbReference type="EMBL" id="MU003718">
    <property type="protein sequence ID" value="KAF2803270.1"/>
    <property type="molecule type" value="Genomic_DNA"/>
</dbReference>
<dbReference type="PANTHER" id="PTHR24148">
    <property type="entry name" value="ANKYRIN REPEAT DOMAIN-CONTAINING PROTEIN 39 HOMOLOG-RELATED"/>
    <property type="match status" value="1"/>
</dbReference>
<gene>
    <name evidence="2 4" type="ORF">BDZ99DRAFT_468245</name>
</gene>
<proteinExistence type="predicted"/>
<sequence length="686" mass="78070">MSNACGPSNTILCCKCAEEDGLKAAHLCSRHPDSEGEKSSTLVQKLKHYLYDESISGDSICLIQLEPEGNDVSLRCSLVVRPLNSDTSYTALSYTWGDPATIHTISCNGQRLLVGENLHSALLQFRRDGRTEPLWVDAVCINQKNNAEKTQQVRRMQQIYEIASLVVCWLGEEEKSDEEGFSRMRKLFAQCGEQSPQDFVNYSFNTVKQLGLPDLSSSQWGAMCRILYRPYFSRIWIFQEIIAATGCIIQCGTHTIDRTIVLTIGSIYERFHQVGGAIAANIPLPQPTEPETDFEDTVVLFSVQHLWAAKALFDFGKKAKICQLLMNTRVFEATEPRDRFYALIGLSSDVSSTFIDYDRPYAEVQVEIAKRCMMQPESWGPMIFSYVDQGHHSDSLPSWVPDWTPGGPIMLPLAGSYYPYKLEPLPQPNWQMRLNNQIALNGRLFDKIATVIHETPYTTPLPKLNKLNKFVNYCKKMEEWEDSCWELAMRLREYPTGEGIFEAYWRALIFNRQNLEEEPSQNFEWAYKSWNTAFSTGKDESLLELTSIIQQPGNNQDPSPATILEMIQRLSGLMYTGMQFIIAYGKLSFKFGLLNKLLSVAVPFENAFFRYAPGRKFCITKTGFMGWVPSTAQENDLFCFFDDCSLPFVLRRCEGGYKLIGDSYLHGLMNDPLIVLLEKKQDVVLL</sequence>
<evidence type="ECO:0000313" key="4">
    <source>
        <dbReference type="RefSeq" id="XP_033570234.1"/>
    </source>
</evidence>
<reference evidence="2 4" key="1">
    <citation type="journal article" date="2020" name="Stud. Mycol.">
        <title>101 Dothideomycetes genomes: a test case for predicting lifestyles and emergence of pathogens.</title>
        <authorList>
            <person name="Haridas S."/>
            <person name="Albert R."/>
            <person name="Binder M."/>
            <person name="Bloem J."/>
            <person name="Labutti K."/>
            <person name="Salamov A."/>
            <person name="Andreopoulos B."/>
            <person name="Baker S."/>
            <person name="Barry K."/>
            <person name="Bills G."/>
            <person name="Bluhm B."/>
            <person name="Cannon C."/>
            <person name="Castanera R."/>
            <person name="Culley D."/>
            <person name="Daum C."/>
            <person name="Ezra D."/>
            <person name="Gonzalez J."/>
            <person name="Henrissat B."/>
            <person name="Kuo A."/>
            <person name="Liang C."/>
            <person name="Lipzen A."/>
            <person name="Lutzoni F."/>
            <person name="Magnuson J."/>
            <person name="Mondo S."/>
            <person name="Nolan M."/>
            <person name="Ohm R."/>
            <person name="Pangilinan J."/>
            <person name="Park H.-J."/>
            <person name="Ramirez L."/>
            <person name="Alfaro M."/>
            <person name="Sun H."/>
            <person name="Tritt A."/>
            <person name="Yoshinaga Y."/>
            <person name="Zwiers L.-H."/>
            <person name="Turgeon B."/>
            <person name="Goodwin S."/>
            <person name="Spatafora J."/>
            <person name="Crous P."/>
            <person name="Grigoriev I."/>
        </authorList>
    </citation>
    <scope>NUCLEOTIDE SEQUENCE</scope>
    <source>
        <strain evidence="2 4">CBS 304.34</strain>
    </source>
</reference>
<dbReference type="InterPro" id="IPR010730">
    <property type="entry name" value="HET"/>
</dbReference>
<keyword evidence="3" id="KW-1185">Reference proteome</keyword>
<evidence type="ECO:0000313" key="2">
    <source>
        <dbReference type="EMBL" id="KAF2803270.1"/>
    </source>
</evidence>
<dbReference type="Proteomes" id="UP000504636">
    <property type="component" value="Unplaced"/>
</dbReference>
<dbReference type="RefSeq" id="XP_033570234.1">
    <property type="nucleotide sequence ID" value="XM_033721203.1"/>
</dbReference>
<dbReference type="Pfam" id="PF26639">
    <property type="entry name" value="Het-6_barrel"/>
    <property type="match status" value="1"/>
</dbReference>
<accession>A0A6A6Y3N6</accession>
<dbReference type="OrthoDB" id="2157530at2759"/>
<protein>
    <submittedName>
        <fullName evidence="2 4">HET-domain-containing protein</fullName>
    </submittedName>
</protein>
<dbReference type="PANTHER" id="PTHR24148:SF64">
    <property type="entry name" value="HETEROKARYON INCOMPATIBILITY DOMAIN-CONTAINING PROTEIN"/>
    <property type="match status" value="1"/>
</dbReference>